<accession>A0A5C8PJT8</accession>
<dbReference type="RefSeq" id="WP_147848355.1">
    <property type="nucleotide sequence ID" value="NZ_VDUZ01000020.1"/>
</dbReference>
<name>A0A5C8PJT8_9HYPH</name>
<organism evidence="1 2">
    <name type="scientific">Vineibacter terrae</name>
    <dbReference type="NCBI Taxonomy" id="2586908"/>
    <lineage>
        <taxon>Bacteria</taxon>
        <taxon>Pseudomonadati</taxon>
        <taxon>Pseudomonadota</taxon>
        <taxon>Alphaproteobacteria</taxon>
        <taxon>Hyphomicrobiales</taxon>
        <taxon>Vineibacter</taxon>
    </lineage>
</organism>
<sequence>MTDTPETELLDIPDGDGEAWNEYALKQGWGDGMPLAVPTEAAVEKFVAVCRGDNQPFAPISPRQVVPTLKSLAANAVMAGCKPEYLPVVLAALRAVLTPDYNLHGTLATTHPCAPMLLVSGPIRKALDINCSSNCFGQGWRANATIGRALQLILLNVGGARPGEMDRATHGSPAKYAYCFGENEEESPWTPYHVRRGFATGDSVVTAMAGEAPHNINDHGSTSGDGIMTTIENTIAQSGANTIYGKGPYVVVLGPEHAGTLHRDGWTIESMRDRLFEQARVHVSRVSKENQQSYAEAGHVPVNDHYKIAPTPDDIHILVAGGPGKHSAWIPSFGGTAVPSVRVAGG</sequence>
<protein>
    <submittedName>
        <fullName evidence="1">Uncharacterized protein</fullName>
    </submittedName>
</protein>
<evidence type="ECO:0000313" key="1">
    <source>
        <dbReference type="EMBL" id="TXL74108.1"/>
    </source>
</evidence>
<reference evidence="1 2" key="1">
    <citation type="submission" date="2019-06" db="EMBL/GenBank/DDBJ databases">
        <title>New taxonomy in bacterial strain CC-CFT640, isolated from vineyard.</title>
        <authorList>
            <person name="Lin S.-Y."/>
            <person name="Tsai C.-F."/>
            <person name="Young C.-C."/>
        </authorList>
    </citation>
    <scope>NUCLEOTIDE SEQUENCE [LARGE SCALE GENOMIC DNA]</scope>
    <source>
        <strain evidence="1 2">CC-CFT640</strain>
    </source>
</reference>
<dbReference type="AlphaFoldDB" id="A0A5C8PJT8"/>
<evidence type="ECO:0000313" key="2">
    <source>
        <dbReference type="Proteomes" id="UP000321638"/>
    </source>
</evidence>
<comment type="caution">
    <text evidence="1">The sequence shown here is derived from an EMBL/GenBank/DDBJ whole genome shotgun (WGS) entry which is preliminary data.</text>
</comment>
<keyword evidence="2" id="KW-1185">Reference proteome</keyword>
<proteinExistence type="predicted"/>
<dbReference type="Proteomes" id="UP000321638">
    <property type="component" value="Unassembled WGS sequence"/>
</dbReference>
<dbReference type="OrthoDB" id="5240640at2"/>
<dbReference type="EMBL" id="VDUZ01000020">
    <property type="protein sequence ID" value="TXL74108.1"/>
    <property type="molecule type" value="Genomic_DNA"/>
</dbReference>
<gene>
    <name evidence="1" type="ORF">FHP25_18055</name>
</gene>